<accession>A0ACB8KY36</accession>
<organism evidence="1 2">
    <name type="scientific">Citrus sinensis</name>
    <name type="common">Sweet orange</name>
    <name type="synonym">Citrus aurantium var. sinensis</name>
    <dbReference type="NCBI Taxonomy" id="2711"/>
    <lineage>
        <taxon>Eukaryota</taxon>
        <taxon>Viridiplantae</taxon>
        <taxon>Streptophyta</taxon>
        <taxon>Embryophyta</taxon>
        <taxon>Tracheophyta</taxon>
        <taxon>Spermatophyta</taxon>
        <taxon>Magnoliopsida</taxon>
        <taxon>eudicotyledons</taxon>
        <taxon>Gunneridae</taxon>
        <taxon>Pentapetalae</taxon>
        <taxon>rosids</taxon>
        <taxon>malvids</taxon>
        <taxon>Sapindales</taxon>
        <taxon>Rutaceae</taxon>
        <taxon>Aurantioideae</taxon>
        <taxon>Citrus</taxon>
    </lineage>
</organism>
<sequence length="363" mass="39711">MKLVRERCGRIPESGIQGCIQALVKLPENETIPALIAFGDSIVDTGNNNDLRTISKCDFPPYGKDFQGGVATGRFSNGKVPADIIAEELGIKELLPAYVGQALSSRDLVTGVCFASGGSGYDPMTSKLVSVLSLSDQIEYFKDYIMKLKLLVGENKTNFILAKGLFLVVAGSDDIANTYFTLRARKLQYDIPAYTDLMANSASDFLNVSFSFLSELYELGARRVAVFGAPPIGCLPAQRTLAGGNARECAENFNQASQLFNKKLSAKLDSIKNSLPGSRMVFIDVYNPFLDLIQNPKKHGFEVVNEGCCGTGNLEVAVLCNAWTSTTCSNDSSHVFWDSYHPTERAYRVLVSLLFGKYVDKFF</sequence>
<protein>
    <submittedName>
        <fullName evidence="1">GDSL esterase/lipase EXL3</fullName>
    </submittedName>
</protein>
<keyword evidence="2" id="KW-1185">Reference proteome</keyword>
<evidence type="ECO:0000313" key="2">
    <source>
        <dbReference type="Proteomes" id="UP000829398"/>
    </source>
</evidence>
<dbReference type="Proteomes" id="UP000829398">
    <property type="component" value="Chromosome 5"/>
</dbReference>
<evidence type="ECO:0000313" key="1">
    <source>
        <dbReference type="EMBL" id="KAH9759199.1"/>
    </source>
</evidence>
<reference evidence="2" key="1">
    <citation type="journal article" date="2023" name="Hortic. Res.">
        <title>A chromosome-level phased genome enabling allele-level studies in sweet orange: a case study on citrus Huanglongbing tolerance.</title>
        <authorList>
            <person name="Wu B."/>
            <person name="Yu Q."/>
            <person name="Deng Z."/>
            <person name="Duan Y."/>
            <person name="Luo F."/>
            <person name="Gmitter F. Jr."/>
        </authorList>
    </citation>
    <scope>NUCLEOTIDE SEQUENCE [LARGE SCALE GENOMIC DNA]</scope>
    <source>
        <strain evidence="2">cv. Valencia</strain>
    </source>
</reference>
<name>A0ACB8KY36_CITSI</name>
<dbReference type="EMBL" id="CM039174">
    <property type="protein sequence ID" value="KAH9759199.1"/>
    <property type="molecule type" value="Genomic_DNA"/>
</dbReference>
<proteinExistence type="predicted"/>
<comment type="caution">
    <text evidence="1">The sequence shown here is derived from an EMBL/GenBank/DDBJ whole genome shotgun (WGS) entry which is preliminary data.</text>
</comment>
<gene>
    <name evidence="1" type="ORF">KPL71_016927</name>
</gene>